<dbReference type="Gene3D" id="3.30.470.20">
    <property type="entry name" value="ATP-grasp fold, B domain"/>
    <property type="match status" value="1"/>
</dbReference>
<accession>A0A813HRM7</accession>
<evidence type="ECO:0000259" key="5">
    <source>
        <dbReference type="PROSITE" id="PS50979"/>
    </source>
</evidence>
<sequence length="1314" mass="143639">MLSSSTSSSVRHLGRRSRQVAASSARVVAVGGSLHLPGKQTLVPAGAPASASAAALSGIRHASNISAPLAPEPPFPTVIIYNQSKHACQSVLADIRAVWGDRVRVLQTLEDGLQTLPGMDGALYVKAKTWGDLKHFEQRLDFACSQDHALHNHRLNRQAVFMPGWSAFAESSEAAVAVDALGLVWPGTEPKASQTLEKIGFKRICEKVGKCVLEFMAKVAGMNTSNSGLIKSIHGGGGKGTAHLFHPDQPENARHAVEKVLTEMNRVDGIYFEQRVNMKGDGRFYQIELEVDGTTVAEGGRFVWFNSSLQKVVEIGLADDKVAMFMPAELYQKAREWSAAIAKDGNNNTRATMEALIFKNEKGVFECQFIECNRRPQVENEALALLQVDSKGNRRYTFAELMMRAKGYPAPQFEPSTDASVVLHARWLHGDPNSKGQITYQPGNILGMSGPRLDFVKAELLSPGEISFTSDPQLGKAVIIASSWEEMCDNAAVYFKLRKPMVMGAMSTYAQTMYNLFTCPKFRAGETASNETFTHIKIPEHPDRGVLSILRDQVSPIVVKGYRPGEGIDADRWPTGRVAKAVEDLSLTLAQQVPKATAFTKFARGEASYEDYVKELREQLGKQGGGWVTVAPRDTSQQGNDSESCAVSHLSRQNAEVWAERAGCVGYEIGGAQYQAGLIRGFDPAAILRLGLPYNMPAHSLQRSQYVNGLAELTPEIRRPLFQATADLVAGHYRPGGAAAASWVPWHPYNFHAGNFYDAATGYSPQDATTAELLDARCLPLPQLRFRTLRPVRVVARTGILSQRFPRLPMPNWVFSAKFPLEALEKWTGRQIDLFAKHEVTLHQIRIKNPGQGKDWTAEAVWSHVQTVAKVFKSRGLPPPIVYLHNHDFNGQGGHVAAELLKTAQKAGFDTLVIDAAYRKNGTHNDNTVLCSALKLEAQQREALAEYNHQQQSIEQILGRFDSRNSQMTPFDSDWAGGTEGSDIRIAKEYALDVRLINHAKEVASEVFPLERAVTPFSEYKLRLGIAIMIEPALQPKTVDAVKKWVNGGGKLKVGGDVLVGLMRWETLVAKPAEVDKLLANMPEELQSALNANSKLLGVGDLPDHFSTAQRHTALGYQQKGFDFALAQAKGTDLSPLLLAPHVLHGRPKALAPGTRFELLVDPDDTSRRAQVQFLGFGLAPGALSGPQSGARDLVLSYLHEGQVQQVQMPDPDAALGATAKSGPRKATPGNKLEFPTVVPGELLSYSVKVGDVLKKGKVLVVLESMKMEMKISVPDDLDGFVVKALPCKGRTKEDQGDILAPGDLMLELQEPSK</sequence>
<dbReference type="GO" id="GO:0016874">
    <property type="term" value="F:ligase activity"/>
    <property type="evidence" value="ECO:0007669"/>
    <property type="project" value="UniProtKB-KW"/>
</dbReference>
<reference evidence="6" key="1">
    <citation type="submission" date="2021-02" db="EMBL/GenBank/DDBJ databases">
        <authorList>
            <person name="Dougan E. K."/>
            <person name="Rhodes N."/>
            <person name="Thang M."/>
            <person name="Chan C."/>
        </authorList>
    </citation>
    <scope>NUCLEOTIDE SEQUENCE</scope>
</reference>
<gene>
    <name evidence="6" type="ORF">PGLA1383_LOCUS55087</name>
</gene>
<dbReference type="InterPro" id="IPR011764">
    <property type="entry name" value="Biotin_carboxylation_dom"/>
</dbReference>
<dbReference type="OrthoDB" id="414203at2759"/>
<organism evidence="6 7">
    <name type="scientific">Polarella glacialis</name>
    <name type="common">Dinoflagellate</name>
    <dbReference type="NCBI Taxonomy" id="89957"/>
    <lineage>
        <taxon>Eukaryota</taxon>
        <taxon>Sar</taxon>
        <taxon>Alveolata</taxon>
        <taxon>Dinophyceae</taxon>
        <taxon>Suessiales</taxon>
        <taxon>Suessiaceae</taxon>
        <taxon>Polarella</taxon>
    </lineage>
</organism>
<dbReference type="PROSITE" id="PS50979">
    <property type="entry name" value="BC"/>
    <property type="match status" value="1"/>
</dbReference>
<proteinExistence type="predicted"/>
<evidence type="ECO:0000256" key="3">
    <source>
        <dbReference type="ARBA" id="ARBA00022840"/>
    </source>
</evidence>
<dbReference type="CDD" id="cd06850">
    <property type="entry name" value="biotinyl_domain"/>
    <property type="match status" value="1"/>
</dbReference>
<dbReference type="SUPFAM" id="SSF51230">
    <property type="entry name" value="Single hybrid motif"/>
    <property type="match status" value="1"/>
</dbReference>
<evidence type="ECO:0000259" key="4">
    <source>
        <dbReference type="PROSITE" id="PS50968"/>
    </source>
</evidence>
<dbReference type="Gene3D" id="2.40.50.100">
    <property type="match status" value="1"/>
</dbReference>
<evidence type="ECO:0000313" key="6">
    <source>
        <dbReference type="EMBL" id="CAE8640147.1"/>
    </source>
</evidence>
<keyword evidence="2" id="KW-0547">Nucleotide-binding</keyword>
<dbReference type="PROSITE" id="PS50968">
    <property type="entry name" value="BIOTINYL_LIPOYL"/>
    <property type="match status" value="1"/>
</dbReference>
<protein>
    <recommendedName>
        <fullName evidence="8">Acetyl-CoA carboxylase</fullName>
    </recommendedName>
</protein>
<keyword evidence="7" id="KW-1185">Reference proteome</keyword>
<evidence type="ECO:0000256" key="2">
    <source>
        <dbReference type="ARBA" id="ARBA00022741"/>
    </source>
</evidence>
<dbReference type="Proteomes" id="UP000654075">
    <property type="component" value="Unassembled WGS sequence"/>
</dbReference>
<evidence type="ECO:0000256" key="1">
    <source>
        <dbReference type="ARBA" id="ARBA00022598"/>
    </source>
</evidence>
<evidence type="ECO:0000313" key="7">
    <source>
        <dbReference type="Proteomes" id="UP000654075"/>
    </source>
</evidence>
<dbReference type="OMA" id="GENREHR"/>
<keyword evidence="1" id="KW-0436">Ligase</keyword>
<dbReference type="SUPFAM" id="SSF56059">
    <property type="entry name" value="Glutathione synthetase ATP-binding domain-like"/>
    <property type="match status" value="1"/>
</dbReference>
<dbReference type="EMBL" id="CAJNNV010032500">
    <property type="protein sequence ID" value="CAE8640147.1"/>
    <property type="molecule type" value="Genomic_DNA"/>
</dbReference>
<dbReference type="Pfam" id="PF00364">
    <property type="entry name" value="Biotin_lipoyl"/>
    <property type="match status" value="1"/>
</dbReference>
<comment type="caution">
    <text evidence="6">The sequence shown here is derived from an EMBL/GenBank/DDBJ whole genome shotgun (WGS) entry which is preliminary data.</text>
</comment>
<evidence type="ECO:0008006" key="8">
    <source>
        <dbReference type="Google" id="ProtNLM"/>
    </source>
</evidence>
<keyword evidence="3" id="KW-0067">ATP-binding</keyword>
<dbReference type="InterPro" id="IPR011053">
    <property type="entry name" value="Single_hybrid_motif"/>
</dbReference>
<name>A0A813HRM7_POLGL</name>
<feature type="domain" description="Biotin carboxylation" evidence="5">
    <location>
        <begin position="74"/>
        <end position="537"/>
    </location>
</feature>
<feature type="domain" description="Lipoyl-binding" evidence="4">
    <location>
        <begin position="1230"/>
        <end position="1310"/>
    </location>
</feature>
<dbReference type="InterPro" id="IPR000089">
    <property type="entry name" value="Biotin_lipoyl"/>
</dbReference>
<dbReference type="GO" id="GO:0005524">
    <property type="term" value="F:ATP binding"/>
    <property type="evidence" value="ECO:0007669"/>
    <property type="project" value="UniProtKB-KW"/>
</dbReference>